<name>A0A0P6Y1L7_9CHLR</name>
<dbReference type="OrthoDB" id="3313948at2"/>
<dbReference type="AlphaFoldDB" id="A0A0P6Y1L7"/>
<evidence type="ECO:0000313" key="2">
    <source>
        <dbReference type="Proteomes" id="UP000050417"/>
    </source>
</evidence>
<sequence length="376" mass="43262">MNINIIKNQTNAVVTEIYGKLRQGSFTKDRIKELEETLSTKIYESEKMITQCKKNNHQAAQEEFYRRRTLLKRLADGLAWILLDYDFHKIFGCSIGHSAGFMYGKEGYLTERRFINDAFNNPNVVSAIQCDITNILHLADILVFTRDKGIQPIEIKGCTSKHDRRSIRQRNRHNEIVQLINMGKSEAVLVKNTPFRSVETNMVYTHYWDVLENLSIDALKCGFSWQLLDKCVYLAVCNSRSRISSEDFLSSISDADWENGSIIISSLSRHLNKNLNNIPPYCLPITVFPITPDIGIEFLLGNLDAVIAINLEKFAEQFNKNGSYVLLKPHNELEVRIDRDQFTILEGAWSRILNELVTIPSFINQIFTVYQKSKII</sequence>
<dbReference type="STRING" id="1134406.ADN00_03365"/>
<dbReference type="Proteomes" id="UP000050417">
    <property type="component" value="Unassembled WGS sequence"/>
</dbReference>
<evidence type="ECO:0000313" key="1">
    <source>
        <dbReference type="EMBL" id="KPL78950.1"/>
    </source>
</evidence>
<gene>
    <name evidence="1" type="ORF">ADN00_03365</name>
</gene>
<proteinExistence type="predicted"/>
<organism evidence="1 2">
    <name type="scientific">Ornatilinea apprima</name>
    <dbReference type="NCBI Taxonomy" id="1134406"/>
    <lineage>
        <taxon>Bacteria</taxon>
        <taxon>Bacillati</taxon>
        <taxon>Chloroflexota</taxon>
        <taxon>Anaerolineae</taxon>
        <taxon>Anaerolineales</taxon>
        <taxon>Anaerolineaceae</taxon>
        <taxon>Ornatilinea</taxon>
    </lineage>
</organism>
<reference evidence="1 2" key="1">
    <citation type="submission" date="2015-07" db="EMBL/GenBank/DDBJ databases">
        <title>Genome sequence of Ornatilinea apprima DSM 23815.</title>
        <authorList>
            <person name="Hemp J."/>
            <person name="Ward L.M."/>
            <person name="Pace L.A."/>
            <person name="Fischer W.W."/>
        </authorList>
    </citation>
    <scope>NUCLEOTIDE SEQUENCE [LARGE SCALE GENOMIC DNA]</scope>
    <source>
        <strain evidence="1 2">P3M-1</strain>
    </source>
</reference>
<accession>A0A0P6Y1L7</accession>
<keyword evidence="2" id="KW-1185">Reference proteome</keyword>
<protein>
    <submittedName>
        <fullName evidence="1">Uncharacterized protein</fullName>
    </submittedName>
</protein>
<comment type="caution">
    <text evidence="1">The sequence shown here is derived from an EMBL/GenBank/DDBJ whole genome shotgun (WGS) entry which is preliminary data.</text>
</comment>
<dbReference type="RefSeq" id="WP_075061551.1">
    <property type="nucleotide sequence ID" value="NZ_LGCL01000015.1"/>
</dbReference>
<dbReference type="EMBL" id="LGCL01000015">
    <property type="protein sequence ID" value="KPL78950.1"/>
    <property type="molecule type" value="Genomic_DNA"/>
</dbReference>